<dbReference type="InterPro" id="IPR036390">
    <property type="entry name" value="WH_DNA-bd_sf"/>
</dbReference>
<evidence type="ECO:0000313" key="2">
    <source>
        <dbReference type="EMBL" id="MCV7229097.1"/>
    </source>
</evidence>
<dbReference type="RefSeq" id="WP_264070290.1">
    <property type="nucleotide sequence ID" value="NZ_JACKTY010000039.1"/>
</dbReference>
<dbReference type="Pfam" id="PF13730">
    <property type="entry name" value="HTH_36"/>
    <property type="match status" value="1"/>
</dbReference>
<dbReference type="InterPro" id="IPR036388">
    <property type="entry name" value="WH-like_DNA-bd_sf"/>
</dbReference>
<name>A0ABT3CI28_9MYCO</name>
<accession>A0ABT3CI28</accession>
<feature type="compositionally biased region" description="Polar residues" evidence="1">
    <location>
        <begin position="118"/>
        <end position="153"/>
    </location>
</feature>
<keyword evidence="3" id="KW-1185">Reference proteome</keyword>
<proteinExistence type="predicted"/>
<dbReference type="Gene3D" id="1.10.10.10">
    <property type="entry name" value="Winged helix-like DNA-binding domain superfamily/Winged helix DNA-binding domain"/>
    <property type="match status" value="1"/>
</dbReference>
<evidence type="ECO:0000256" key="1">
    <source>
        <dbReference type="SAM" id="MobiDB-lite"/>
    </source>
</evidence>
<protein>
    <submittedName>
        <fullName evidence="2">Helix-turn-helix domain-containing protein</fullName>
    </submittedName>
</protein>
<reference evidence="2 3" key="1">
    <citation type="journal article" date="2022" name="BMC Genomics">
        <title>Comparative genome analysis of mycobacteria focusing on tRNA and non-coding RNA.</title>
        <authorList>
            <person name="Behra P.R.K."/>
            <person name="Pettersson B.M.F."/>
            <person name="Ramesh M."/>
            <person name="Das S."/>
            <person name="Dasgupta S."/>
            <person name="Kirsebom L.A."/>
        </authorList>
    </citation>
    <scope>NUCLEOTIDE SEQUENCE [LARGE SCALE GENOMIC DNA]</scope>
    <source>
        <strain evidence="2 3">DSM 44078</strain>
    </source>
</reference>
<feature type="region of interest" description="Disordered" evidence="1">
    <location>
        <begin position="114"/>
        <end position="195"/>
    </location>
</feature>
<dbReference type="SUPFAM" id="SSF46785">
    <property type="entry name" value="Winged helix' DNA-binding domain"/>
    <property type="match status" value="1"/>
</dbReference>
<feature type="compositionally biased region" description="Basic and acidic residues" evidence="1">
    <location>
        <begin position="175"/>
        <end position="185"/>
    </location>
</feature>
<dbReference type="Proteomes" id="UP001526201">
    <property type="component" value="Unassembled WGS sequence"/>
</dbReference>
<evidence type="ECO:0000313" key="3">
    <source>
        <dbReference type="Proteomes" id="UP001526201"/>
    </source>
</evidence>
<dbReference type="EMBL" id="JACKTY010000039">
    <property type="protein sequence ID" value="MCV7229097.1"/>
    <property type="molecule type" value="Genomic_DNA"/>
</dbReference>
<gene>
    <name evidence="2" type="ORF">H7J73_24075</name>
</gene>
<comment type="caution">
    <text evidence="2">The sequence shown here is derived from an EMBL/GenBank/DDBJ whole genome shotgun (WGS) entry which is preliminary data.</text>
</comment>
<organism evidence="2 3">
    <name type="scientific">Mycolicibacterium komossense</name>
    <dbReference type="NCBI Taxonomy" id="1779"/>
    <lineage>
        <taxon>Bacteria</taxon>
        <taxon>Bacillati</taxon>
        <taxon>Actinomycetota</taxon>
        <taxon>Actinomycetes</taxon>
        <taxon>Mycobacteriales</taxon>
        <taxon>Mycobacteriaceae</taxon>
        <taxon>Mycolicibacterium</taxon>
    </lineage>
</organism>
<sequence>MSSFDKFAYLKKLGGYATGSDDRAGADISANEFRVLVTLLNYANGSDGASAYPGVDKLAANCRVSATTVKRCLNRLMEAGYIWKVKTGGRAGDGRCWATEYAFHTSPPISQAYGVHARSQQPELNVSGGQTDDVNSSNQRVKGSILTPQQLSPVASEAHSYDPPPEHLPPNQITPREESPDHEPTGHSAPGARPEEGTYVCVTCGTRGKTVRYGHPPTCSSKCLSMYIEKCNGLKNSAGKNA</sequence>